<feature type="chain" id="PRO_5003151858" evidence="2">
    <location>
        <begin position="25"/>
        <end position="258"/>
    </location>
</feature>
<dbReference type="HOGENOM" id="CLU_075268_0_0_6"/>
<dbReference type="EMBL" id="CP002209">
    <property type="protein sequence ID" value="ADN77060.1"/>
    <property type="molecule type" value="Genomic_DNA"/>
</dbReference>
<organism evidence="3 4">
    <name type="scientific">Ferrimonas balearica (strain DSM 9799 / CCM 4581 / KCTC 23876 / PAT)</name>
    <dbReference type="NCBI Taxonomy" id="550540"/>
    <lineage>
        <taxon>Bacteria</taxon>
        <taxon>Pseudomonadati</taxon>
        <taxon>Pseudomonadota</taxon>
        <taxon>Gammaproteobacteria</taxon>
        <taxon>Alteromonadales</taxon>
        <taxon>Ferrimonadaceae</taxon>
        <taxon>Ferrimonas</taxon>
    </lineage>
</organism>
<evidence type="ECO:0000313" key="4">
    <source>
        <dbReference type="Proteomes" id="UP000006683"/>
    </source>
</evidence>
<dbReference type="OrthoDB" id="6474234at2"/>
<dbReference type="AlphaFoldDB" id="E1SSQ6"/>
<dbReference type="Pfam" id="PF03502">
    <property type="entry name" value="Channel_Tsx"/>
    <property type="match status" value="1"/>
</dbReference>
<keyword evidence="4" id="KW-1185">Reference proteome</keyword>
<dbReference type="KEGG" id="fbl:Fbal_2858"/>
<comment type="similarity">
    <text evidence="1">Belongs to the nucleoside-specific channel-forming outer membrane porin (Tsx) (TC 1.B.10) family.</text>
</comment>
<dbReference type="eggNOG" id="ENOG502Z8EW">
    <property type="taxonomic scope" value="Bacteria"/>
</dbReference>
<dbReference type="SUPFAM" id="SSF111364">
    <property type="entry name" value="Tsx-like channel"/>
    <property type="match status" value="1"/>
</dbReference>
<proteinExistence type="inferred from homology"/>
<dbReference type="InterPro" id="IPR036777">
    <property type="entry name" value="Channel_Tsx-like_sf"/>
</dbReference>
<dbReference type="NCBIfam" id="NF008574">
    <property type="entry name" value="PRK11528.1"/>
    <property type="match status" value="1"/>
</dbReference>
<protein>
    <submittedName>
        <fullName evidence="3">Nucleoside-specific channel-forming protein, Tsx</fullName>
    </submittedName>
</protein>
<name>E1SSQ6_FERBD</name>
<dbReference type="STRING" id="550540.Fbal_2858"/>
<feature type="signal peptide" evidence="2">
    <location>
        <begin position="1"/>
        <end position="24"/>
    </location>
</feature>
<evidence type="ECO:0000256" key="2">
    <source>
        <dbReference type="SAM" id="SignalP"/>
    </source>
</evidence>
<dbReference type="RefSeq" id="WP_013346366.1">
    <property type="nucleotide sequence ID" value="NC_014541.1"/>
</dbReference>
<evidence type="ECO:0000313" key="3">
    <source>
        <dbReference type="EMBL" id="ADN77060.1"/>
    </source>
</evidence>
<keyword evidence="2" id="KW-0732">Signal</keyword>
<evidence type="ECO:0000256" key="1">
    <source>
        <dbReference type="ARBA" id="ARBA00008728"/>
    </source>
</evidence>
<accession>E1SSQ6</accession>
<sequence>MMNKFTSLAVAGAAALAMSAPAAAEQYYGFSNVSVNYLDWTDKAEDRASFGGKKDFYYIELEGGAGFSWGDVYGFFDIENPHNLGDEDAGARGFRIATKGSIAVNLGSSNWNLYGHAYHFEDTGFSDTNVVLGTSYDYFTDFGFWFKPFIGAHIENQTFAGNGFNGYMAGWVLGYDFQMGGQKFSVSNWHETEFGRKDQFRSGADGRELDSVGHNGAVALWWHLPNSITTGIQYRYYDQKLGDANYGDALIYTLKYNF</sequence>
<dbReference type="Proteomes" id="UP000006683">
    <property type="component" value="Chromosome"/>
</dbReference>
<dbReference type="GeneID" id="67183083"/>
<dbReference type="GO" id="GO:0009279">
    <property type="term" value="C:cell outer membrane"/>
    <property type="evidence" value="ECO:0007669"/>
    <property type="project" value="InterPro"/>
</dbReference>
<dbReference type="InterPro" id="IPR018013">
    <property type="entry name" value="Channel_Tsx-like"/>
</dbReference>
<reference evidence="3 4" key="1">
    <citation type="journal article" date="2010" name="Stand. Genomic Sci.">
        <title>Complete genome sequence of Ferrimonas balearica type strain (PAT).</title>
        <authorList>
            <person name="Nolan M."/>
            <person name="Sikorski J."/>
            <person name="Davenport K."/>
            <person name="Lucas S."/>
            <person name="Glavina Del Rio T."/>
            <person name="Tice H."/>
            <person name="Cheng J."/>
            <person name="Goodwin L."/>
            <person name="Pitluck S."/>
            <person name="Liolios K."/>
            <person name="Ivanova N."/>
            <person name="Mavromatis K."/>
            <person name="Ovchinnikova G."/>
            <person name="Pati A."/>
            <person name="Chen A."/>
            <person name="Palaniappan K."/>
            <person name="Land M."/>
            <person name="Hauser L."/>
            <person name="Chang Y."/>
            <person name="Jeffries C."/>
            <person name="Tapia R."/>
            <person name="Brettin T."/>
            <person name="Detter J."/>
            <person name="Han C."/>
            <person name="Yasawong M."/>
            <person name="Rohde M."/>
            <person name="Tindall B."/>
            <person name="Goker M."/>
            <person name="Woyke T."/>
            <person name="Bristow J."/>
            <person name="Eisen J."/>
            <person name="Markowitz V."/>
            <person name="Hugenholtz P."/>
            <person name="Kyrpides N."/>
            <person name="Klenk H."/>
            <person name="Lapidus A."/>
        </authorList>
    </citation>
    <scope>NUCLEOTIDE SEQUENCE [LARGE SCALE GENOMIC DNA]</scope>
    <source>
        <strain evidence="4">DSM 9799 / CCM 4581 / KCTC 23876 / PAT</strain>
    </source>
</reference>
<gene>
    <name evidence="3" type="ordered locus">Fbal_2858</name>
</gene>